<dbReference type="AlphaFoldDB" id="A0A915ATA6"/>
<dbReference type="WBParaSite" id="PgR012_g188_t05">
    <property type="protein sequence ID" value="PgR012_g188_t05"/>
    <property type="gene ID" value="PgR012_g188"/>
</dbReference>
<evidence type="ECO:0000313" key="2">
    <source>
        <dbReference type="WBParaSite" id="PgR012_g188_t05"/>
    </source>
</evidence>
<accession>A0A915ATA6</accession>
<organism evidence="1 2">
    <name type="scientific">Parascaris univalens</name>
    <name type="common">Nematode worm</name>
    <dbReference type="NCBI Taxonomy" id="6257"/>
    <lineage>
        <taxon>Eukaryota</taxon>
        <taxon>Metazoa</taxon>
        <taxon>Ecdysozoa</taxon>
        <taxon>Nematoda</taxon>
        <taxon>Chromadorea</taxon>
        <taxon>Rhabditida</taxon>
        <taxon>Spirurina</taxon>
        <taxon>Ascaridomorpha</taxon>
        <taxon>Ascaridoidea</taxon>
        <taxon>Ascarididae</taxon>
        <taxon>Parascaris</taxon>
    </lineage>
</organism>
<keyword evidence="1" id="KW-1185">Reference proteome</keyword>
<evidence type="ECO:0000313" key="1">
    <source>
        <dbReference type="Proteomes" id="UP000887569"/>
    </source>
</evidence>
<name>A0A915ATA6_PARUN</name>
<dbReference type="Proteomes" id="UP000887569">
    <property type="component" value="Unplaced"/>
</dbReference>
<protein>
    <submittedName>
        <fullName evidence="2">Uncharacterized protein</fullName>
    </submittedName>
</protein>
<sequence length="46" mass="5350">MLETIAYNKQQCKVNTVWARILLASNHMGGLERACSHKVVCRFRWS</sequence>
<proteinExistence type="predicted"/>
<reference evidence="2" key="1">
    <citation type="submission" date="2022-11" db="UniProtKB">
        <authorList>
            <consortium name="WormBaseParasite"/>
        </authorList>
    </citation>
    <scope>IDENTIFICATION</scope>
</reference>